<organism evidence="8 9">
    <name type="scientific">Parahalioglobus pacificus</name>
    <dbReference type="NCBI Taxonomy" id="930806"/>
    <lineage>
        <taxon>Bacteria</taxon>
        <taxon>Pseudomonadati</taxon>
        <taxon>Pseudomonadota</taxon>
        <taxon>Gammaproteobacteria</taxon>
        <taxon>Cellvibrionales</taxon>
        <taxon>Halieaceae</taxon>
        <taxon>Parahalioglobus</taxon>
    </lineage>
</organism>
<keyword evidence="3" id="KW-0547">Nucleotide-binding</keyword>
<dbReference type="CDD" id="cd05943">
    <property type="entry name" value="AACS"/>
    <property type="match status" value="1"/>
</dbReference>
<feature type="domain" description="AMP-dependent synthetase/ligase" evidence="5">
    <location>
        <begin position="95"/>
        <end position="467"/>
    </location>
</feature>
<dbReference type="Pfam" id="PF00501">
    <property type="entry name" value="AMP-binding"/>
    <property type="match status" value="1"/>
</dbReference>
<dbReference type="PANTHER" id="PTHR42921:SF1">
    <property type="entry name" value="ACETOACETYL-COA SYNTHETASE"/>
    <property type="match status" value="1"/>
</dbReference>
<dbReference type="InterPro" id="IPR042099">
    <property type="entry name" value="ANL_N_sf"/>
</dbReference>
<sequence>MGKPLWVPSDERVAGANITRFRAALSERGISVGESYSDLHQWSVEQPGLFWSAVWDYADVIADGDPAPAAENLDLFPGTQWFPNTRLNFAENLLRFRDERTAIVSLLENGERTETSYAQLYQQVAQLAGALRAQGVGIGDRVAAFLPNVSEAVVGMLATASIGAVWSSCSPDFGINGVQDRFGQIEPKVLITTDGYHYNGKRCDILERVAAIRESISSLEAVVIAPLLNAAPAISAIPGAVLYGDFIAANSTDLHFERLPFDHPLYILYSSGTTGVPKCIVHGAGGTLLQHLKEHQLQTDIGPLDTFFYFTTCGWMMWNWLVSGLASGATLVLYDGSPFASNGQVLLDAIDREGITVFGTSAKYIAELEKAGHKPRESHSLESLRTILSTGSPLSPESFEYVYRNLKGDVCLSSISGGTDIISCFVGGCPVLPVYSGEIQAAGLGMAVEIRDEEGQPIQGSKGELVCTVPFPSTPIGFLNDTDGSRYRDAYFDKYPNVWAHGDYGELTEHNGFIIHGRSDTVLNPGGVRIGTAEIYRQVARTPEVVDSVVIGQNWYDDVRVVLFVVLHDGAVLTDELQAKIRRTIRENATPRHVPAVIVQVSDIPRTISGKIAELAVRNVVHGEPVKNNDALANPECLELFRGLPALDS</sequence>
<evidence type="ECO:0000313" key="9">
    <source>
        <dbReference type="Proteomes" id="UP000644693"/>
    </source>
</evidence>
<dbReference type="SUPFAM" id="SSF56801">
    <property type="entry name" value="Acetyl-CoA synthetase-like"/>
    <property type="match status" value="1"/>
</dbReference>
<keyword evidence="9" id="KW-1185">Reference proteome</keyword>
<evidence type="ECO:0000256" key="2">
    <source>
        <dbReference type="ARBA" id="ARBA00022598"/>
    </source>
</evidence>
<reference evidence="8" key="1">
    <citation type="journal article" date="2014" name="Int. J. Syst. Evol. Microbiol.">
        <title>Complete genome sequence of Corynebacterium casei LMG S-19264T (=DSM 44701T), isolated from a smear-ripened cheese.</title>
        <authorList>
            <consortium name="US DOE Joint Genome Institute (JGI-PGF)"/>
            <person name="Walter F."/>
            <person name="Albersmeier A."/>
            <person name="Kalinowski J."/>
            <person name="Ruckert C."/>
        </authorList>
    </citation>
    <scope>NUCLEOTIDE SEQUENCE</scope>
    <source>
        <strain evidence="8">KCTC 23430</strain>
    </source>
</reference>
<feature type="domain" description="AMP-binding enzyme C-terminal" evidence="6">
    <location>
        <begin position="539"/>
        <end position="611"/>
    </location>
</feature>
<dbReference type="EMBL" id="BMYM01000002">
    <property type="protein sequence ID" value="GHD37040.1"/>
    <property type="molecule type" value="Genomic_DNA"/>
</dbReference>
<reference evidence="8" key="2">
    <citation type="submission" date="2020-09" db="EMBL/GenBank/DDBJ databases">
        <authorList>
            <person name="Sun Q."/>
            <person name="Kim S."/>
        </authorList>
    </citation>
    <scope>NUCLEOTIDE SEQUENCE</scope>
    <source>
        <strain evidence="8">KCTC 23430</strain>
    </source>
</reference>
<evidence type="ECO:0000256" key="1">
    <source>
        <dbReference type="ARBA" id="ARBA00006432"/>
    </source>
</evidence>
<dbReference type="PANTHER" id="PTHR42921">
    <property type="entry name" value="ACETOACETYL-COA SYNTHETASE"/>
    <property type="match status" value="1"/>
</dbReference>
<protein>
    <submittedName>
        <fullName evidence="8">Acetoacetyl-CoA synthetase</fullName>
    </submittedName>
</protein>
<evidence type="ECO:0000256" key="3">
    <source>
        <dbReference type="ARBA" id="ARBA00022741"/>
    </source>
</evidence>
<dbReference type="InterPro" id="IPR032387">
    <property type="entry name" value="ACAS_N"/>
</dbReference>
<comment type="similarity">
    <text evidence="1">Belongs to the ATP-dependent AMP-binding enzyme family.</text>
</comment>
<dbReference type="NCBIfam" id="NF002937">
    <property type="entry name" value="PRK03584.1"/>
    <property type="match status" value="1"/>
</dbReference>
<evidence type="ECO:0000259" key="6">
    <source>
        <dbReference type="Pfam" id="PF13193"/>
    </source>
</evidence>
<dbReference type="NCBIfam" id="TIGR01217">
    <property type="entry name" value="ac_ac_CoA_syn"/>
    <property type="match status" value="1"/>
</dbReference>
<feature type="domain" description="Acetyl-coenzyme A synthetase N-terminal" evidence="7">
    <location>
        <begin position="36"/>
        <end position="92"/>
    </location>
</feature>
<dbReference type="GO" id="GO:0005524">
    <property type="term" value="F:ATP binding"/>
    <property type="evidence" value="ECO:0007669"/>
    <property type="project" value="UniProtKB-KW"/>
</dbReference>
<gene>
    <name evidence="8" type="ORF">GCM10007053_26150</name>
</gene>
<accession>A0A919CLW1</accession>
<dbReference type="GO" id="GO:0006629">
    <property type="term" value="P:lipid metabolic process"/>
    <property type="evidence" value="ECO:0007669"/>
    <property type="project" value="InterPro"/>
</dbReference>
<dbReference type="Proteomes" id="UP000644693">
    <property type="component" value="Unassembled WGS sequence"/>
</dbReference>
<comment type="caution">
    <text evidence="8">The sequence shown here is derived from an EMBL/GenBank/DDBJ whole genome shotgun (WGS) entry which is preliminary data.</text>
</comment>
<proteinExistence type="inferred from homology"/>
<dbReference type="PROSITE" id="PS00455">
    <property type="entry name" value="AMP_BINDING"/>
    <property type="match status" value="1"/>
</dbReference>
<dbReference type="Gene3D" id="3.30.300.30">
    <property type="match status" value="1"/>
</dbReference>
<evidence type="ECO:0000259" key="7">
    <source>
        <dbReference type="Pfam" id="PF16177"/>
    </source>
</evidence>
<dbReference type="AlphaFoldDB" id="A0A919CLW1"/>
<evidence type="ECO:0000259" key="5">
    <source>
        <dbReference type="Pfam" id="PF00501"/>
    </source>
</evidence>
<dbReference type="Gene3D" id="3.40.50.12780">
    <property type="entry name" value="N-terminal domain of ligase-like"/>
    <property type="match status" value="1"/>
</dbReference>
<name>A0A919CLW1_9GAMM</name>
<dbReference type="InterPro" id="IPR000873">
    <property type="entry name" value="AMP-dep_synth/lig_dom"/>
</dbReference>
<dbReference type="InterPro" id="IPR025110">
    <property type="entry name" value="AMP-bd_C"/>
</dbReference>
<dbReference type="RefSeq" id="WP_189478219.1">
    <property type="nucleotide sequence ID" value="NZ_BMYM01000002.1"/>
</dbReference>
<dbReference type="InterPro" id="IPR020845">
    <property type="entry name" value="AMP-binding_CS"/>
</dbReference>
<dbReference type="InterPro" id="IPR045851">
    <property type="entry name" value="AMP-bd_C_sf"/>
</dbReference>
<dbReference type="GO" id="GO:0030729">
    <property type="term" value="F:acetoacetate-CoA ligase activity"/>
    <property type="evidence" value="ECO:0007669"/>
    <property type="project" value="InterPro"/>
</dbReference>
<keyword evidence="4" id="KW-0067">ATP-binding</keyword>
<dbReference type="Pfam" id="PF16177">
    <property type="entry name" value="ACAS_N"/>
    <property type="match status" value="1"/>
</dbReference>
<evidence type="ECO:0000256" key="4">
    <source>
        <dbReference type="ARBA" id="ARBA00022840"/>
    </source>
</evidence>
<dbReference type="InterPro" id="IPR005914">
    <property type="entry name" value="Acac_CoA_synth"/>
</dbReference>
<dbReference type="Pfam" id="PF13193">
    <property type="entry name" value="AMP-binding_C"/>
    <property type="match status" value="1"/>
</dbReference>
<keyword evidence="2" id="KW-0436">Ligase</keyword>
<evidence type="ECO:0000313" key="8">
    <source>
        <dbReference type="EMBL" id="GHD37040.1"/>
    </source>
</evidence>